<geneLocation type="plasmid" evidence="5">
    <name>unnamed4</name>
</geneLocation>
<dbReference type="PANTHER" id="PTHR43537:SF24">
    <property type="entry name" value="GLUCONATE OPERON TRANSCRIPTIONAL REPRESSOR"/>
    <property type="match status" value="1"/>
</dbReference>
<dbReference type="InterPro" id="IPR000524">
    <property type="entry name" value="Tscrpt_reg_HTH_GntR"/>
</dbReference>
<dbReference type="AlphaFoldDB" id="A0AAU7S5Z3"/>
<organism evidence="5">
    <name type="scientific">Rhizobium sp. ZPR3</name>
    <dbReference type="NCBI Taxonomy" id="3158967"/>
    <lineage>
        <taxon>Bacteria</taxon>
        <taxon>Pseudomonadati</taxon>
        <taxon>Pseudomonadota</taxon>
        <taxon>Alphaproteobacteria</taxon>
        <taxon>Hyphomicrobiales</taxon>
        <taxon>Rhizobiaceae</taxon>
        <taxon>Rhizobium/Agrobacterium group</taxon>
        <taxon>Rhizobium</taxon>
    </lineage>
</organism>
<evidence type="ECO:0000256" key="2">
    <source>
        <dbReference type="ARBA" id="ARBA00023125"/>
    </source>
</evidence>
<dbReference type="CDD" id="cd07377">
    <property type="entry name" value="WHTH_GntR"/>
    <property type="match status" value="1"/>
</dbReference>
<dbReference type="InterPro" id="IPR036388">
    <property type="entry name" value="WH-like_DNA-bd_sf"/>
</dbReference>
<dbReference type="Pfam" id="PF00392">
    <property type="entry name" value="GntR"/>
    <property type="match status" value="1"/>
</dbReference>
<evidence type="ECO:0000313" key="5">
    <source>
        <dbReference type="EMBL" id="XBT97924.1"/>
    </source>
</evidence>
<dbReference type="GO" id="GO:0003677">
    <property type="term" value="F:DNA binding"/>
    <property type="evidence" value="ECO:0007669"/>
    <property type="project" value="UniProtKB-KW"/>
</dbReference>
<dbReference type="SUPFAM" id="SSF46785">
    <property type="entry name" value="Winged helix' DNA-binding domain"/>
    <property type="match status" value="1"/>
</dbReference>
<protein>
    <submittedName>
        <fullName evidence="5">GntR family transcriptional regulator</fullName>
    </submittedName>
</protein>
<dbReference type="PROSITE" id="PS50949">
    <property type="entry name" value="HTH_GNTR"/>
    <property type="match status" value="1"/>
</dbReference>
<evidence type="ECO:0000259" key="4">
    <source>
        <dbReference type="PROSITE" id="PS50949"/>
    </source>
</evidence>
<keyword evidence="1" id="KW-0805">Transcription regulation</keyword>
<reference evidence="5" key="1">
    <citation type="submission" date="2024-06" db="EMBL/GenBank/DDBJ databases">
        <authorList>
            <person name="Li T."/>
            <person name="Gao R."/>
        </authorList>
    </citation>
    <scope>NUCLEOTIDE SEQUENCE</scope>
    <source>
        <strain evidence="5">ZPR3</strain>
        <plasmid evidence="5">unnamed4</plasmid>
    </source>
</reference>
<dbReference type="GO" id="GO:0003700">
    <property type="term" value="F:DNA-binding transcription factor activity"/>
    <property type="evidence" value="ECO:0007669"/>
    <property type="project" value="InterPro"/>
</dbReference>
<dbReference type="RefSeq" id="WP_349963182.1">
    <property type="nucleotide sequence ID" value="NZ_CP157964.1"/>
</dbReference>
<dbReference type="Gene3D" id="1.10.10.10">
    <property type="entry name" value="Winged helix-like DNA-binding domain superfamily/Winged helix DNA-binding domain"/>
    <property type="match status" value="1"/>
</dbReference>
<evidence type="ECO:0000256" key="1">
    <source>
        <dbReference type="ARBA" id="ARBA00023015"/>
    </source>
</evidence>
<dbReference type="SMART" id="SM00345">
    <property type="entry name" value="HTH_GNTR"/>
    <property type="match status" value="1"/>
</dbReference>
<keyword evidence="3" id="KW-0804">Transcription</keyword>
<gene>
    <name evidence="5" type="ORF">ABM479_35085</name>
</gene>
<evidence type="ECO:0000256" key="3">
    <source>
        <dbReference type="ARBA" id="ARBA00023163"/>
    </source>
</evidence>
<accession>A0AAU7S5Z3</accession>
<proteinExistence type="predicted"/>
<dbReference type="EMBL" id="CP157964">
    <property type="protein sequence ID" value="XBT97924.1"/>
    <property type="molecule type" value="Genomic_DNA"/>
</dbReference>
<sequence length="202" mass="22668">MRPSNDSIVVAELRRRLFTGDLRPGLPVNIADLADDLGISTAPVRDALMRLTERGLINRVEGRGFFVAVTPDYEASELLGILHNIITFAIERSRLTNGLDRDEAPRHCSQSSIILKSHDQLNEMLERICSPTVAAIAVSIADRLWDVRRRIADHAGHAWPEARLVAAIMRSLARSDRQRAKRFVDAAYQSSQRFLMKQMVNG</sequence>
<feature type="domain" description="HTH gntR-type" evidence="4">
    <location>
        <begin position="3"/>
        <end position="70"/>
    </location>
</feature>
<dbReference type="PANTHER" id="PTHR43537">
    <property type="entry name" value="TRANSCRIPTIONAL REGULATOR, GNTR FAMILY"/>
    <property type="match status" value="1"/>
</dbReference>
<name>A0AAU7S5Z3_9HYPH</name>
<dbReference type="InterPro" id="IPR036390">
    <property type="entry name" value="WH_DNA-bd_sf"/>
</dbReference>
<keyword evidence="2" id="KW-0238">DNA-binding</keyword>
<keyword evidence="5" id="KW-0614">Plasmid</keyword>